<feature type="compositionally biased region" description="Basic and acidic residues" evidence="1">
    <location>
        <begin position="371"/>
        <end position="400"/>
    </location>
</feature>
<name>A0AAD5VY13_9AGAR</name>
<feature type="compositionally biased region" description="Low complexity" evidence="1">
    <location>
        <begin position="218"/>
        <end position="227"/>
    </location>
</feature>
<protein>
    <submittedName>
        <fullName evidence="4">Uncharacterized protein</fullName>
    </submittedName>
</protein>
<accession>A0AAD5VY13</accession>
<evidence type="ECO:0000313" key="5">
    <source>
        <dbReference type="Proteomes" id="UP001213000"/>
    </source>
</evidence>
<feature type="chain" id="PRO_5041981259" evidence="3">
    <location>
        <begin position="31"/>
        <end position="545"/>
    </location>
</feature>
<keyword evidence="2" id="KW-1133">Transmembrane helix</keyword>
<evidence type="ECO:0000256" key="3">
    <source>
        <dbReference type="SAM" id="SignalP"/>
    </source>
</evidence>
<dbReference type="EMBL" id="JANIEX010000115">
    <property type="protein sequence ID" value="KAJ3573104.1"/>
    <property type="molecule type" value="Genomic_DNA"/>
</dbReference>
<gene>
    <name evidence="4" type="ORF">NP233_g2648</name>
</gene>
<evidence type="ECO:0000313" key="4">
    <source>
        <dbReference type="EMBL" id="KAJ3573104.1"/>
    </source>
</evidence>
<feature type="compositionally biased region" description="Polar residues" evidence="1">
    <location>
        <begin position="432"/>
        <end position="446"/>
    </location>
</feature>
<dbReference type="Gene3D" id="2.60.120.260">
    <property type="entry name" value="Galactose-binding domain-like"/>
    <property type="match status" value="1"/>
</dbReference>
<feature type="region of interest" description="Disordered" evidence="1">
    <location>
        <begin position="281"/>
        <end position="447"/>
    </location>
</feature>
<comment type="caution">
    <text evidence="4">The sequence shown here is derived from an EMBL/GenBank/DDBJ whole genome shotgun (WGS) entry which is preliminary data.</text>
</comment>
<feature type="compositionally biased region" description="Basic residues" evidence="1">
    <location>
        <begin position="315"/>
        <end position="327"/>
    </location>
</feature>
<feature type="signal peptide" evidence="3">
    <location>
        <begin position="1"/>
        <end position="30"/>
    </location>
</feature>
<evidence type="ECO:0000256" key="1">
    <source>
        <dbReference type="SAM" id="MobiDB-lite"/>
    </source>
</evidence>
<feature type="region of interest" description="Disordered" evidence="1">
    <location>
        <begin position="210"/>
        <end position="240"/>
    </location>
</feature>
<feature type="compositionally biased region" description="Low complexity" evidence="1">
    <location>
        <begin position="285"/>
        <end position="296"/>
    </location>
</feature>
<keyword evidence="2" id="KW-0812">Transmembrane</keyword>
<feature type="transmembrane region" description="Helical" evidence="2">
    <location>
        <begin position="245"/>
        <end position="267"/>
    </location>
</feature>
<organism evidence="4 5">
    <name type="scientific">Leucocoprinus birnbaumii</name>
    <dbReference type="NCBI Taxonomy" id="56174"/>
    <lineage>
        <taxon>Eukaryota</taxon>
        <taxon>Fungi</taxon>
        <taxon>Dikarya</taxon>
        <taxon>Basidiomycota</taxon>
        <taxon>Agaricomycotina</taxon>
        <taxon>Agaricomycetes</taxon>
        <taxon>Agaricomycetidae</taxon>
        <taxon>Agaricales</taxon>
        <taxon>Agaricineae</taxon>
        <taxon>Agaricaceae</taxon>
        <taxon>Leucocoprinus</taxon>
    </lineage>
</organism>
<dbReference type="AlphaFoldDB" id="A0AAD5VY13"/>
<feature type="compositionally biased region" description="Low complexity" evidence="1">
    <location>
        <begin position="409"/>
        <end position="431"/>
    </location>
</feature>
<proteinExistence type="predicted"/>
<evidence type="ECO:0000256" key="2">
    <source>
        <dbReference type="SAM" id="Phobius"/>
    </source>
</evidence>
<sequence>MPLCGHRVSHRKPTVLRAFFLFIFPTATICAPSLRDSSDIFIIDDASGSSDFYTSPVIGTDIPADSNNSNTSRWTTQVCSTCPEPRPALENVKNATYTAVYIPAGDPYSYTVSFKFNSTGIDIYFILSNQAPTSCEFLLDGNSTHSTMNTTDVFQYQKLAFSSPLLQMGMHDLTIKAVGSPDTPNYLNFDYAQLRPSNPLATRTTADLLDTPSGSAILNSSPLESSPTSPPSPSASANPHNTAKAIAGGVVGGFIAIIALILAASFYRNKRLKELEETAHPFTVPSRSSPGSTSPSSDDERRRLMSLSISTASSGHRHSRQHSRKLSAQHSSTTITGVTPFTLQSSVIAPESSTRNPPLSTTHFEFSNPHTNRDSHYQERVREERRRELNQRLDTVETQRRALKSSLVQDQQRLQNQQQRRAQQQQQRPQQVGNEFNTALNSSGDHNQYPPVIRLIPGGLPDPLPSNHPGVVPSIPDFNVRQSSSEGTTVTPAMLADMQQQIHILTDHIQNLHVQQNSPYAQGLTDERPPGYVDVVNPYDGRRDR</sequence>
<keyword evidence="5" id="KW-1185">Reference proteome</keyword>
<reference evidence="4" key="1">
    <citation type="submission" date="2022-07" db="EMBL/GenBank/DDBJ databases">
        <title>Genome Sequence of Leucocoprinus birnbaumii.</title>
        <authorList>
            <person name="Buettner E."/>
        </authorList>
    </citation>
    <scope>NUCLEOTIDE SEQUENCE</scope>
    <source>
        <strain evidence="4">VT141</strain>
    </source>
</reference>
<keyword evidence="2" id="KW-0472">Membrane</keyword>
<keyword evidence="3" id="KW-0732">Signal</keyword>
<feature type="compositionally biased region" description="Polar residues" evidence="1">
    <location>
        <begin position="328"/>
        <end position="370"/>
    </location>
</feature>
<feature type="region of interest" description="Disordered" evidence="1">
    <location>
        <begin position="521"/>
        <end position="545"/>
    </location>
</feature>
<dbReference type="Proteomes" id="UP001213000">
    <property type="component" value="Unassembled WGS sequence"/>
</dbReference>